<gene>
    <name evidence="1" type="ordered locus">Mnod_1402</name>
</gene>
<dbReference type="EMBL" id="CP001349">
    <property type="protein sequence ID" value="ACL56401.1"/>
    <property type="molecule type" value="Genomic_DNA"/>
</dbReference>
<sequence>MRLFTLLAIASFLGLGVGATFVAAPSPAQAGVQCKGGC</sequence>
<dbReference type="KEGG" id="mno:Mnod_1402"/>
<accession>B8IM57</accession>
<keyword evidence="2" id="KW-1185">Reference proteome</keyword>
<proteinExistence type="predicted"/>
<evidence type="ECO:0000313" key="2">
    <source>
        <dbReference type="Proteomes" id="UP000008207"/>
    </source>
</evidence>
<evidence type="ECO:0000313" key="1">
    <source>
        <dbReference type="EMBL" id="ACL56401.1"/>
    </source>
</evidence>
<dbReference type="HOGENOM" id="CLU_220031_0_0_5"/>
<reference evidence="1 2" key="1">
    <citation type="submission" date="2009-01" db="EMBL/GenBank/DDBJ databases">
        <title>Complete sequence of chromosome of Methylobacterium nodulans ORS 2060.</title>
        <authorList>
            <consortium name="US DOE Joint Genome Institute"/>
            <person name="Lucas S."/>
            <person name="Copeland A."/>
            <person name="Lapidus A."/>
            <person name="Glavina del Rio T."/>
            <person name="Dalin E."/>
            <person name="Tice H."/>
            <person name="Bruce D."/>
            <person name="Goodwin L."/>
            <person name="Pitluck S."/>
            <person name="Sims D."/>
            <person name="Brettin T."/>
            <person name="Detter J.C."/>
            <person name="Han C."/>
            <person name="Larimer F."/>
            <person name="Land M."/>
            <person name="Hauser L."/>
            <person name="Kyrpides N."/>
            <person name="Ivanova N."/>
            <person name="Marx C.J."/>
            <person name="Richardson P."/>
        </authorList>
    </citation>
    <scope>NUCLEOTIDE SEQUENCE [LARGE SCALE GENOMIC DNA]</scope>
    <source>
        <strain evidence="2">LMG 21967 / CNCM I-2342 / ORS 2060</strain>
    </source>
</reference>
<organism evidence="1 2">
    <name type="scientific">Methylobacterium nodulans (strain LMG 21967 / CNCM I-2342 / ORS 2060)</name>
    <dbReference type="NCBI Taxonomy" id="460265"/>
    <lineage>
        <taxon>Bacteria</taxon>
        <taxon>Pseudomonadati</taxon>
        <taxon>Pseudomonadota</taxon>
        <taxon>Alphaproteobacteria</taxon>
        <taxon>Hyphomicrobiales</taxon>
        <taxon>Methylobacteriaceae</taxon>
        <taxon>Methylobacterium</taxon>
    </lineage>
</organism>
<protein>
    <submittedName>
        <fullName evidence="1">Uncharacterized protein</fullName>
    </submittedName>
</protein>
<dbReference type="STRING" id="460265.Mnod_1402"/>
<dbReference type="AlphaFoldDB" id="B8IM57"/>
<dbReference type="Proteomes" id="UP000008207">
    <property type="component" value="Chromosome"/>
</dbReference>
<name>B8IM57_METNO</name>